<dbReference type="Proteomes" id="UP000063308">
    <property type="component" value="Plasmid pNK6d"/>
</dbReference>
<accession>A0A0E4BYT1</accession>
<dbReference type="AlphaFoldDB" id="A0A0E4BYT1"/>
<keyword evidence="2" id="KW-0614">Plasmid</keyword>
<feature type="compositionally biased region" description="Basic and acidic residues" evidence="1">
    <location>
        <begin position="32"/>
        <end position="48"/>
    </location>
</feature>
<proteinExistence type="predicted"/>
<evidence type="ECO:0000313" key="2">
    <source>
        <dbReference type="EMBL" id="BAR63592.1"/>
    </source>
</evidence>
<gene>
    <name evidence="2" type="ORF">NK6_d_33</name>
</gene>
<reference evidence="2 3" key="1">
    <citation type="submission" date="2014-11" db="EMBL/GenBank/DDBJ databases">
        <title>Symbiosis island explosion on the genome of extra-slow-growing strains of soybean bradyrhizobia with massive insertion sequences.</title>
        <authorList>
            <person name="Iida T."/>
            <person name="Minamisawa K."/>
        </authorList>
    </citation>
    <scope>NUCLEOTIDE SEQUENCE [LARGE SCALE GENOMIC DNA]</scope>
    <source>
        <strain evidence="2 3">NK6</strain>
        <plasmid evidence="3">pNK6d DNA</plasmid>
    </source>
</reference>
<protein>
    <submittedName>
        <fullName evidence="2">Uncharacterized protein</fullName>
    </submittedName>
</protein>
<organism evidence="2 3">
    <name type="scientific">Bradyrhizobium diazoefficiens</name>
    <dbReference type="NCBI Taxonomy" id="1355477"/>
    <lineage>
        <taxon>Bacteria</taxon>
        <taxon>Pseudomonadati</taxon>
        <taxon>Pseudomonadota</taxon>
        <taxon>Alphaproteobacteria</taxon>
        <taxon>Hyphomicrobiales</taxon>
        <taxon>Nitrobacteraceae</taxon>
        <taxon>Bradyrhizobium</taxon>
    </lineage>
</organism>
<dbReference type="EMBL" id="AP014688">
    <property type="protein sequence ID" value="BAR63592.1"/>
    <property type="molecule type" value="Genomic_DNA"/>
</dbReference>
<name>A0A0E4BYT1_9BRAD</name>
<geneLocation type="plasmid" evidence="3">
    <name>pNK6d DNA</name>
</geneLocation>
<feature type="region of interest" description="Disordered" evidence="1">
    <location>
        <begin position="29"/>
        <end position="48"/>
    </location>
</feature>
<sequence length="101" mass="10966">MPPISAEALTLIDSITRDLSRLRGLLQPQKLEVGDPKDPRNKTADGKLSERGVEVCYRMYDAGLTRYAVADGMGISYGAATHRFGAWQKAGGQARSRASID</sequence>
<evidence type="ECO:0000313" key="3">
    <source>
        <dbReference type="Proteomes" id="UP000063308"/>
    </source>
</evidence>
<evidence type="ECO:0000256" key="1">
    <source>
        <dbReference type="SAM" id="MobiDB-lite"/>
    </source>
</evidence>
<dbReference type="RefSeq" id="WP_060913250.1">
    <property type="nucleotide sequence ID" value="NZ_JAFCKD010000158.1"/>
</dbReference>